<evidence type="ECO:0000313" key="1">
    <source>
        <dbReference type="EMBL" id="GFR45334.1"/>
    </source>
</evidence>
<reference evidence="1 2" key="1">
    <citation type="journal article" date="2021" name="Sci. Rep.">
        <title>Genome sequencing of the multicellular alga Astrephomene provides insights into convergent evolution of germ-soma differentiation.</title>
        <authorList>
            <person name="Yamashita S."/>
            <person name="Yamamoto K."/>
            <person name="Matsuzaki R."/>
            <person name="Suzuki S."/>
            <person name="Yamaguchi H."/>
            <person name="Hirooka S."/>
            <person name="Minakuchi Y."/>
            <person name="Miyagishima S."/>
            <person name="Kawachi M."/>
            <person name="Toyoda A."/>
            <person name="Nozaki H."/>
        </authorList>
    </citation>
    <scope>NUCLEOTIDE SEQUENCE [LARGE SCALE GENOMIC DNA]</scope>
    <source>
        <strain evidence="1 2">NIES-4017</strain>
    </source>
</reference>
<accession>A0AAD3HL43</accession>
<dbReference type="AlphaFoldDB" id="A0AAD3HL43"/>
<evidence type="ECO:0000313" key="2">
    <source>
        <dbReference type="Proteomes" id="UP001054857"/>
    </source>
</evidence>
<feature type="non-terminal residue" evidence="1">
    <location>
        <position position="177"/>
    </location>
</feature>
<keyword evidence="2" id="KW-1185">Reference proteome</keyword>
<organism evidence="1 2">
    <name type="scientific">Astrephomene gubernaculifera</name>
    <dbReference type="NCBI Taxonomy" id="47775"/>
    <lineage>
        <taxon>Eukaryota</taxon>
        <taxon>Viridiplantae</taxon>
        <taxon>Chlorophyta</taxon>
        <taxon>core chlorophytes</taxon>
        <taxon>Chlorophyceae</taxon>
        <taxon>CS clade</taxon>
        <taxon>Chlamydomonadales</taxon>
        <taxon>Astrephomenaceae</taxon>
        <taxon>Astrephomene</taxon>
    </lineage>
</organism>
<sequence length="177" mass="18226">MALAGSGTARLNTPAARCASGLSDADVDDDDEDSVGEGDGGALAANLRLHVPVVLSVLRSSAAAAAAFREGWRAVPLGLFLPWAEQMISMLGDADSNSTGPTATAVSASTAVDPLLGPLTALALSYPQRLYAPLRMSWQRFRSAARSAAAPLLEASECPVVGELVGALDEMTYPAQR</sequence>
<comment type="caution">
    <text evidence="1">The sequence shown here is derived from an EMBL/GenBank/DDBJ whole genome shotgun (WGS) entry which is preliminary data.</text>
</comment>
<proteinExistence type="predicted"/>
<gene>
    <name evidence="1" type="ORF">Agub_g6701</name>
</gene>
<protein>
    <submittedName>
        <fullName evidence="1">Uncharacterized protein</fullName>
    </submittedName>
</protein>
<name>A0AAD3HL43_9CHLO</name>
<dbReference type="Proteomes" id="UP001054857">
    <property type="component" value="Unassembled WGS sequence"/>
</dbReference>
<dbReference type="EMBL" id="BMAR01000009">
    <property type="protein sequence ID" value="GFR45334.1"/>
    <property type="molecule type" value="Genomic_DNA"/>
</dbReference>